<name>A0A6A5VVV8_9PLEO</name>
<dbReference type="GO" id="GO:0005524">
    <property type="term" value="F:ATP binding"/>
    <property type="evidence" value="ECO:0007669"/>
    <property type="project" value="InterPro"/>
</dbReference>
<sequence length="197" mass="22062">MNSQLPQVTTRQITRTILSSVGGFSQSHRQHIRSLQDLLATIQRFNLDVFDSRTLQKDAHIGEGVSYRVSRCLHTRTNKLYARKEVKLPPKGADTGAFERQIACVLRDVEVMYCLANRSNILDIFGYGWDIDSGSVIPFLVTEFAAEGTLRQFLRSSQLSVHEKLLFCKDVAQGLHSLHVAGIAHGDLKLDNVLVTP</sequence>
<dbReference type="InterPro" id="IPR011009">
    <property type="entry name" value="Kinase-like_dom_sf"/>
</dbReference>
<dbReference type="Pfam" id="PF00069">
    <property type="entry name" value="Pkinase"/>
    <property type="match status" value="1"/>
</dbReference>
<keyword evidence="5" id="KW-0808">Transferase</keyword>
<dbReference type="AlphaFoldDB" id="A0A6A5VVV8"/>
<feature type="non-terminal residue" evidence="5">
    <location>
        <position position="197"/>
    </location>
</feature>
<comment type="subcellular location">
    <subcellularLocation>
        <location evidence="1">Preautophagosomal structure membrane</location>
        <topology evidence="1">Peripheral membrane protein</topology>
    </subcellularLocation>
</comment>
<dbReference type="GO" id="GO:0034045">
    <property type="term" value="C:phagophore assembly site membrane"/>
    <property type="evidence" value="ECO:0007669"/>
    <property type="project" value="UniProtKB-SubCell"/>
</dbReference>
<evidence type="ECO:0000313" key="5">
    <source>
        <dbReference type="EMBL" id="KAF1993520.1"/>
    </source>
</evidence>
<proteinExistence type="predicted"/>
<evidence type="ECO:0000256" key="1">
    <source>
        <dbReference type="ARBA" id="ARBA00004623"/>
    </source>
</evidence>
<keyword evidence="5" id="KW-0418">Kinase</keyword>
<keyword evidence="6" id="KW-1185">Reference proteome</keyword>
<evidence type="ECO:0000313" key="6">
    <source>
        <dbReference type="Proteomes" id="UP000799779"/>
    </source>
</evidence>
<dbReference type="PROSITE" id="PS50011">
    <property type="entry name" value="PROTEIN_KINASE_DOM"/>
    <property type="match status" value="1"/>
</dbReference>
<dbReference type="InterPro" id="IPR000719">
    <property type="entry name" value="Prot_kinase_dom"/>
</dbReference>
<accession>A0A6A5VVV8</accession>
<dbReference type="OrthoDB" id="626167at2759"/>
<dbReference type="SUPFAM" id="SSF56112">
    <property type="entry name" value="Protein kinase-like (PK-like)"/>
    <property type="match status" value="1"/>
</dbReference>
<dbReference type="GO" id="GO:0006914">
    <property type="term" value="P:autophagy"/>
    <property type="evidence" value="ECO:0007669"/>
    <property type="project" value="UniProtKB-KW"/>
</dbReference>
<evidence type="ECO:0000256" key="3">
    <source>
        <dbReference type="ARBA" id="ARBA00030237"/>
    </source>
</evidence>
<dbReference type="GO" id="GO:0010506">
    <property type="term" value="P:regulation of autophagy"/>
    <property type="evidence" value="ECO:0007669"/>
    <property type="project" value="InterPro"/>
</dbReference>
<reference evidence="5" key="1">
    <citation type="journal article" date="2020" name="Stud. Mycol.">
        <title>101 Dothideomycetes genomes: a test case for predicting lifestyles and emergence of pathogens.</title>
        <authorList>
            <person name="Haridas S."/>
            <person name="Albert R."/>
            <person name="Binder M."/>
            <person name="Bloem J."/>
            <person name="Labutti K."/>
            <person name="Salamov A."/>
            <person name="Andreopoulos B."/>
            <person name="Baker S."/>
            <person name="Barry K."/>
            <person name="Bills G."/>
            <person name="Bluhm B."/>
            <person name="Cannon C."/>
            <person name="Castanera R."/>
            <person name="Culley D."/>
            <person name="Daum C."/>
            <person name="Ezra D."/>
            <person name="Gonzalez J."/>
            <person name="Henrissat B."/>
            <person name="Kuo A."/>
            <person name="Liang C."/>
            <person name="Lipzen A."/>
            <person name="Lutzoni F."/>
            <person name="Magnuson J."/>
            <person name="Mondo S."/>
            <person name="Nolan M."/>
            <person name="Ohm R."/>
            <person name="Pangilinan J."/>
            <person name="Park H.-J."/>
            <person name="Ramirez L."/>
            <person name="Alfaro M."/>
            <person name="Sun H."/>
            <person name="Tritt A."/>
            <person name="Yoshinaga Y."/>
            <person name="Zwiers L.-H."/>
            <person name="Turgeon B."/>
            <person name="Goodwin S."/>
            <person name="Spatafora J."/>
            <person name="Crous P."/>
            <person name="Grigoriev I."/>
        </authorList>
    </citation>
    <scope>NUCLEOTIDE SEQUENCE</scope>
    <source>
        <strain evidence="5">CBS 123094</strain>
    </source>
</reference>
<dbReference type="SMART" id="SM00220">
    <property type="entry name" value="S_TKc"/>
    <property type="match status" value="1"/>
</dbReference>
<dbReference type="PROSITE" id="PS00108">
    <property type="entry name" value="PROTEIN_KINASE_ST"/>
    <property type="match status" value="1"/>
</dbReference>
<protein>
    <recommendedName>
        <fullName evidence="3">Autophagy-related protein 1</fullName>
    </recommendedName>
</protein>
<dbReference type="Proteomes" id="UP000799779">
    <property type="component" value="Unassembled WGS sequence"/>
</dbReference>
<dbReference type="PANTHER" id="PTHR24348">
    <property type="entry name" value="SERINE/THREONINE-PROTEIN KINASE UNC-51-RELATED"/>
    <property type="match status" value="1"/>
</dbReference>
<keyword evidence="2" id="KW-0072">Autophagy</keyword>
<dbReference type="Gene3D" id="1.10.510.10">
    <property type="entry name" value="Transferase(Phosphotransferase) domain 1"/>
    <property type="match status" value="1"/>
</dbReference>
<organism evidence="5 6">
    <name type="scientific">Amniculicola lignicola CBS 123094</name>
    <dbReference type="NCBI Taxonomy" id="1392246"/>
    <lineage>
        <taxon>Eukaryota</taxon>
        <taxon>Fungi</taxon>
        <taxon>Dikarya</taxon>
        <taxon>Ascomycota</taxon>
        <taxon>Pezizomycotina</taxon>
        <taxon>Dothideomycetes</taxon>
        <taxon>Pleosporomycetidae</taxon>
        <taxon>Pleosporales</taxon>
        <taxon>Amniculicolaceae</taxon>
        <taxon>Amniculicola</taxon>
    </lineage>
</organism>
<gene>
    <name evidence="5" type="ORF">P154DRAFT_449983</name>
</gene>
<dbReference type="GO" id="GO:0004674">
    <property type="term" value="F:protein serine/threonine kinase activity"/>
    <property type="evidence" value="ECO:0007669"/>
    <property type="project" value="InterPro"/>
</dbReference>
<evidence type="ECO:0000259" key="4">
    <source>
        <dbReference type="PROSITE" id="PS50011"/>
    </source>
</evidence>
<dbReference type="InterPro" id="IPR045269">
    <property type="entry name" value="Atg1-like"/>
</dbReference>
<feature type="domain" description="Protein kinase" evidence="4">
    <location>
        <begin position="55"/>
        <end position="197"/>
    </location>
</feature>
<dbReference type="EMBL" id="ML977699">
    <property type="protein sequence ID" value="KAF1993520.1"/>
    <property type="molecule type" value="Genomic_DNA"/>
</dbReference>
<evidence type="ECO:0000256" key="2">
    <source>
        <dbReference type="ARBA" id="ARBA00023006"/>
    </source>
</evidence>
<dbReference type="InterPro" id="IPR008271">
    <property type="entry name" value="Ser/Thr_kinase_AS"/>
</dbReference>